<dbReference type="SUPFAM" id="SSF51905">
    <property type="entry name" value="FAD/NAD(P)-binding domain"/>
    <property type="match status" value="1"/>
</dbReference>
<evidence type="ECO:0000256" key="1">
    <source>
        <dbReference type="PIRSR" id="PIRSR011396-1"/>
    </source>
</evidence>
<feature type="binding site" evidence="2">
    <location>
        <begin position="14"/>
        <end position="17"/>
    </location>
    <ligand>
        <name>FAD</name>
        <dbReference type="ChEBI" id="CHEBI:57692"/>
    </ligand>
</feature>
<keyword evidence="2" id="KW-0285">Flavoprotein</keyword>
<reference evidence="3" key="1">
    <citation type="journal article" date="2014" name="Int. J. Syst. Evol. Microbiol.">
        <title>Complete genome sequence of Corynebacterium casei LMG S-19264T (=DSM 44701T), isolated from a smear-ripened cheese.</title>
        <authorList>
            <consortium name="US DOE Joint Genome Institute (JGI-PGF)"/>
            <person name="Walter F."/>
            <person name="Albersmeier A."/>
            <person name="Kalinowski J."/>
            <person name="Ruckert C."/>
        </authorList>
    </citation>
    <scope>NUCLEOTIDE SEQUENCE</scope>
    <source>
        <strain evidence="3">KCTC 12711</strain>
    </source>
</reference>
<organism evidence="3 4">
    <name type="scientific">Arenicella chitinivorans</name>
    <dbReference type="NCBI Taxonomy" id="1329800"/>
    <lineage>
        <taxon>Bacteria</taxon>
        <taxon>Pseudomonadati</taxon>
        <taxon>Pseudomonadota</taxon>
        <taxon>Gammaproteobacteria</taxon>
        <taxon>Arenicellales</taxon>
        <taxon>Arenicellaceae</taxon>
        <taxon>Arenicella</taxon>
    </lineage>
</organism>
<dbReference type="InterPro" id="IPR050816">
    <property type="entry name" value="Flavin-dep_Halogenase_NPB"/>
</dbReference>
<dbReference type="InterPro" id="IPR033856">
    <property type="entry name" value="Trp_halogen"/>
</dbReference>
<dbReference type="RefSeq" id="WP_189399214.1">
    <property type="nucleotide sequence ID" value="NZ_BMXA01000002.1"/>
</dbReference>
<keyword evidence="2" id="KW-0274">FAD</keyword>
<feature type="binding site" evidence="2">
    <location>
        <position position="334"/>
    </location>
    <ligand>
        <name>FAD</name>
        <dbReference type="ChEBI" id="CHEBI:57692"/>
    </ligand>
</feature>
<name>A0A918RMV6_9GAMM</name>
<dbReference type="Gene3D" id="3.50.50.60">
    <property type="entry name" value="FAD/NAD(P)-binding domain"/>
    <property type="match status" value="1"/>
</dbReference>
<dbReference type="GO" id="GO:0000166">
    <property type="term" value="F:nucleotide binding"/>
    <property type="evidence" value="ECO:0007669"/>
    <property type="project" value="UniProtKB-KW"/>
</dbReference>
<dbReference type="PIRSF" id="PIRSF011396">
    <property type="entry name" value="Trp_halogenase"/>
    <property type="match status" value="1"/>
</dbReference>
<feature type="binding site" evidence="2">
    <location>
        <position position="343"/>
    </location>
    <ligand>
        <name>L-tryptophan</name>
        <dbReference type="ChEBI" id="CHEBI:57912"/>
    </ligand>
</feature>
<comment type="caution">
    <text evidence="3">The sequence shown here is derived from an EMBL/GenBank/DDBJ whole genome shotgun (WGS) entry which is preliminary data.</text>
</comment>
<feature type="binding site" evidence="2">
    <location>
        <position position="79"/>
    </location>
    <ligand>
        <name>7-chloro-L-tryptophan</name>
        <dbReference type="ChEBI" id="CHEBI:58713"/>
    </ligand>
</feature>
<feature type="active site" evidence="1">
    <location>
        <position position="79"/>
    </location>
</feature>
<feature type="binding site" evidence="2">
    <location>
        <position position="347"/>
    </location>
    <ligand>
        <name>FAD</name>
        <dbReference type="ChEBI" id="CHEBI:57692"/>
    </ligand>
</feature>
<evidence type="ECO:0000313" key="4">
    <source>
        <dbReference type="Proteomes" id="UP000614811"/>
    </source>
</evidence>
<proteinExistence type="predicted"/>
<evidence type="ECO:0000256" key="2">
    <source>
        <dbReference type="PIRSR" id="PIRSR011396-2"/>
    </source>
</evidence>
<dbReference type="Pfam" id="PF04820">
    <property type="entry name" value="Trp_halogenase"/>
    <property type="match status" value="1"/>
</dbReference>
<dbReference type="GO" id="GO:0004497">
    <property type="term" value="F:monooxygenase activity"/>
    <property type="evidence" value="ECO:0007669"/>
    <property type="project" value="InterPro"/>
</dbReference>
<reference evidence="3" key="2">
    <citation type="submission" date="2020-09" db="EMBL/GenBank/DDBJ databases">
        <authorList>
            <person name="Sun Q."/>
            <person name="Kim S."/>
        </authorList>
    </citation>
    <scope>NUCLEOTIDE SEQUENCE</scope>
    <source>
        <strain evidence="3">KCTC 12711</strain>
    </source>
</reference>
<accession>A0A918RMV6</accession>
<dbReference type="PANTHER" id="PTHR43747">
    <property type="entry name" value="FAD-BINDING PROTEIN"/>
    <property type="match status" value="1"/>
</dbReference>
<protein>
    <submittedName>
        <fullName evidence="3">Tryptophan halogenase</fullName>
    </submittedName>
</protein>
<gene>
    <name evidence="3" type="ORF">GCM10008090_12850</name>
</gene>
<keyword evidence="4" id="KW-1185">Reference proteome</keyword>
<keyword evidence="2" id="KW-0547">Nucleotide-binding</keyword>
<dbReference type="Proteomes" id="UP000614811">
    <property type="component" value="Unassembled WGS sequence"/>
</dbReference>
<dbReference type="PANTHER" id="PTHR43747:SF4">
    <property type="entry name" value="FLAVIN-DEPENDENT TRYPTOPHAN HALOGENASE"/>
    <property type="match status" value="1"/>
</dbReference>
<dbReference type="EMBL" id="BMXA01000002">
    <property type="protein sequence ID" value="GHA04809.1"/>
    <property type="molecule type" value="Genomic_DNA"/>
</dbReference>
<dbReference type="InterPro" id="IPR036188">
    <property type="entry name" value="FAD/NAD-bd_sf"/>
</dbReference>
<evidence type="ECO:0000313" key="3">
    <source>
        <dbReference type="EMBL" id="GHA04809.1"/>
    </source>
</evidence>
<dbReference type="InterPro" id="IPR006905">
    <property type="entry name" value="Flavin_halogenase"/>
</dbReference>
<dbReference type="AlphaFoldDB" id="A0A918RMV6"/>
<sequence>MTEQRINKVVIVGGGTAGWITAAVLARLLGKNLNITLIESDAIGTVGVGEATIPPILTLNKALGIDQLEFMTQTKATIKLGIEFENWRNPGHRYMHAFGNLGRDYPFCGFEQLWLRGLREGCSTDFWDYSLNYQAAKQGKFALLESIPKTDMQGIIYAYHFDAGLYANFLRDLSIKAGVERIEGKIKQVQQHPESGFIDQLELEDGQAVAGDLFIDCSGFRGLLIKQTLGVEYEDWSNWLLNDSALAVQSEATLPIKPYTQSIAHQAGWRWRIPLTHRTGNGVVFSSDFMQAAEAEHILRTELDGELLGEPRLIKFNTGKRREAWHKNCVAIGLSSGFLEPLESTSIHMIQTAAIRLLKLFPHTGIKDAEVAEYNRQTNDEIDHIRDFIILHYHATERDDSDYWRHCRSMSIPDSLQHKIELFQQTGKVSTPTEHLFSDVAWQQVMIGQGIEPQGYHPLADAMSSAQLVEYHRNIKSIINQVVEKLPKHQDFLEAVHKR</sequence>